<dbReference type="Pfam" id="PF00090">
    <property type="entry name" value="TSP_1"/>
    <property type="match status" value="1"/>
</dbReference>
<comment type="caution">
    <text evidence="1">The sequence shown here is derived from an EMBL/GenBank/DDBJ whole genome shotgun (WGS) entry which is preliminary data.</text>
</comment>
<organism evidence="1 2">
    <name type="scientific">Caerostris extrusa</name>
    <name type="common">Bark spider</name>
    <name type="synonym">Caerostris bankana</name>
    <dbReference type="NCBI Taxonomy" id="172846"/>
    <lineage>
        <taxon>Eukaryota</taxon>
        <taxon>Metazoa</taxon>
        <taxon>Ecdysozoa</taxon>
        <taxon>Arthropoda</taxon>
        <taxon>Chelicerata</taxon>
        <taxon>Arachnida</taxon>
        <taxon>Araneae</taxon>
        <taxon>Araneomorphae</taxon>
        <taxon>Entelegynae</taxon>
        <taxon>Araneoidea</taxon>
        <taxon>Araneidae</taxon>
        <taxon>Caerostris</taxon>
    </lineage>
</organism>
<dbReference type="EMBL" id="BPLR01016306">
    <property type="protein sequence ID" value="GIY82917.1"/>
    <property type="molecule type" value="Genomic_DNA"/>
</dbReference>
<dbReference type="Proteomes" id="UP001054945">
    <property type="component" value="Unassembled WGS sequence"/>
</dbReference>
<dbReference type="InterPro" id="IPR036383">
    <property type="entry name" value="TSP1_rpt_sf"/>
</dbReference>
<gene>
    <name evidence="1" type="primary">AVEN_213375_1</name>
    <name evidence="1" type="ORF">CEXT_299231</name>
</gene>
<accession>A0AAV4WJT6</accession>
<protein>
    <submittedName>
        <fullName evidence="1">Uncharacterized protein</fullName>
    </submittedName>
</protein>
<sequence length="132" mass="14284">MSCSSPWGEWSPCSGSCGGGIQQRRRQCDGSGKCSNEEGQQRTCNMFPCTGILNILEVAGVHRSALRPAGRPTAYKLLPSGTWRSGKEEIVFPRTFPGNSPLSDCQGKAVFKGWISAQSSALRFSSSWSVHQ</sequence>
<proteinExistence type="predicted"/>
<dbReference type="AlphaFoldDB" id="A0AAV4WJT6"/>
<dbReference type="SMART" id="SM00209">
    <property type="entry name" value="TSP1"/>
    <property type="match status" value="1"/>
</dbReference>
<keyword evidence="2" id="KW-1185">Reference proteome</keyword>
<dbReference type="Gene3D" id="2.20.100.10">
    <property type="entry name" value="Thrombospondin type-1 (TSP1) repeat"/>
    <property type="match status" value="1"/>
</dbReference>
<name>A0AAV4WJT6_CAEEX</name>
<evidence type="ECO:0000313" key="2">
    <source>
        <dbReference type="Proteomes" id="UP001054945"/>
    </source>
</evidence>
<dbReference type="InterPro" id="IPR000884">
    <property type="entry name" value="TSP1_rpt"/>
</dbReference>
<evidence type="ECO:0000313" key="1">
    <source>
        <dbReference type="EMBL" id="GIY82917.1"/>
    </source>
</evidence>
<reference evidence="1 2" key="1">
    <citation type="submission" date="2021-06" db="EMBL/GenBank/DDBJ databases">
        <title>Caerostris extrusa draft genome.</title>
        <authorList>
            <person name="Kono N."/>
            <person name="Arakawa K."/>
        </authorList>
    </citation>
    <scope>NUCLEOTIDE SEQUENCE [LARGE SCALE GENOMIC DNA]</scope>
</reference>
<dbReference type="PROSITE" id="PS50092">
    <property type="entry name" value="TSP1"/>
    <property type="match status" value="1"/>
</dbReference>
<dbReference type="SUPFAM" id="SSF82895">
    <property type="entry name" value="TSP-1 type 1 repeat"/>
    <property type="match status" value="1"/>
</dbReference>